<comment type="caution">
    <text evidence="1">The sequence shown here is derived from an EMBL/GenBank/DDBJ whole genome shotgun (WGS) entry which is preliminary data.</text>
</comment>
<dbReference type="RefSeq" id="WP_161812323.1">
    <property type="nucleotide sequence ID" value="NZ_BLJN01000002.1"/>
</dbReference>
<organism evidence="1 2">
    <name type="scientific">Steroidobacter agaridevorans</name>
    <dbReference type="NCBI Taxonomy" id="2695856"/>
    <lineage>
        <taxon>Bacteria</taxon>
        <taxon>Pseudomonadati</taxon>
        <taxon>Pseudomonadota</taxon>
        <taxon>Gammaproteobacteria</taxon>
        <taxon>Steroidobacterales</taxon>
        <taxon>Steroidobacteraceae</taxon>
        <taxon>Steroidobacter</taxon>
    </lineage>
</organism>
<proteinExistence type="predicted"/>
<protein>
    <submittedName>
        <fullName evidence="1">Uncharacterized protein</fullName>
    </submittedName>
</protein>
<gene>
    <name evidence="1" type="ORF">GCM10011487_26640</name>
</gene>
<keyword evidence="2" id="KW-1185">Reference proteome</keyword>
<dbReference type="Proteomes" id="UP000445000">
    <property type="component" value="Unassembled WGS sequence"/>
</dbReference>
<reference evidence="2" key="1">
    <citation type="submission" date="2020-01" db="EMBL/GenBank/DDBJ databases">
        <title>'Steroidobacter agaridevorans' sp. nov., agar-degrading bacteria isolated from rhizosphere soils.</title>
        <authorList>
            <person name="Ikenaga M."/>
            <person name="Kataoka M."/>
            <person name="Murouchi A."/>
            <person name="Katsuragi S."/>
            <person name="Sakai M."/>
        </authorList>
    </citation>
    <scope>NUCLEOTIDE SEQUENCE [LARGE SCALE GENOMIC DNA]</scope>
    <source>
        <strain evidence="2">YU21-B</strain>
    </source>
</reference>
<sequence length="75" mass="8566">MLKFGTLSFEQPFRIEEIVRAPAPDGSDSLWHRYVISQGTNTIDGLRAGKHVDVLSQVEAMVERLNQRRMGKRPK</sequence>
<dbReference type="EMBL" id="BLJN01000002">
    <property type="protein sequence ID" value="GFE80664.1"/>
    <property type="molecule type" value="Genomic_DNA"/>
</dbReference>
<name>A0A829YBB2_9GAMM</name>
<dbReference type="AlphaFoldDB" id="A0A829YBB2"/>
<evidence type="ECO:0000313" key="2">
    <source>
        <dbReference type="Proteomes" id="UP000445000"/>
    </source>
</evidence>
<accession>A0A829YBB2</accession>
<evidence type="ECO:0000313" key="1">
    <source>
        <dbReference type="EMBL" id="GFE80664.1"/>
    </source>
</evidence>